<protein>
    <recommendedName>
        <fullName evidence="5">Septum formation inhibitor Maf</fullName>
    </recommendedName>
</protein>
<proteinExistence type="predicted"/>
<accession>A0ABU1AK90</accession>
<dbReference type="EMBL" id="JARXIC010000020">
    <property type="protein sequence ID" value="MDQ8195230.1"/>
    <property type="molecule type" value="Genomic_DNA"/>
</dbReference>
<feature type="chain" id="PRO_5046549869" description="Septum formation inhibitor Maf" evidence="2">
    <location>
        <begin position="19"/>
        <end position="283"/>
    </location>
</feature>
<gene>
    <name evidence="3" type="ORF">QEH59_12395</name>
</gene>
<name>A0ABU1AK90_9BACT</name>
<sequence length="283" mass="32567">MRSLLCLYLVFTATLNLAANEIRDYWFSGAEINRYELTQTRYGAAHPGHVEFIFVTEPFLTEAQVKNENGTSPSTDVLKLNALRTFNTGIYSYRTMSSTFQPIDLKTFPHSLKTNTSVQDWCGQYFQQFNKTSKGWRGEIRSYFQSEADQDFELGNAWIEDAIWLKLRLNPNELPTGPIQIIPSALHTRFTHTPVRIETATAERIIDGTQSHYLIHYQSINRELQISYDSAFPHIIRSWKEREASGTTKAVLTHRIMNSEYWSEHSPQDAAKRKKLGLAPIPN</sequence>
<keyword evidence="4" id="KW-1185">Reference proteome</keyword>
<comment type="caution">
    <text evidence="3">The sequence shown here is derived from an EMBL/GenBank/DDBJ whole genome shotgun (WGS) entry which is preliminary data.</text>
</comment>
<keyword evidence="2" id="KW-0732">Signal</keyword>
<feature type="region of interest" description="Disordered" evidence="1">
    <location>
        <begin position="263"/>
        <end position="283"/>
    </location>
</feature>
<evidence type="ECO:0008006" key="5">
    <source>
        <dbReference type="Google" id="ProtNLM"/>
    </source>
</evidence>
<evidence type="ECO:0000313" key="3">
    <source>
        <dbReference type="EMBL" id="MDQ8195230.1"/>
    </source>
</evidence>
<evidence type="ECO:0000256" key="1">
    <source>
        <dbReference type="SAM" id="MobiDB-lite"/>
    </source>
</evidence>
<evidence type="ECO:0000256" key="2">
    <source>
        <dbReference type="SAM" id="SignalP"/>
    </source>
</evidence>
<organism evidence="3 4">
    <name type="scientific">Thalassobacterium sedimentorum</name>
    <dbReference type="NCBI Taxonomy" id="3041258"/>
    <lineage>
        <taxon>Bacteria</taxon>
        <taxon>Pseudomonadati</taxon>
        <taxon>Verrucomicrobiota</taxon>
        <taxon>Opitutia</taxon>
        <taxon>Puniceicoccales</taxon>
        <taxon>Coraliomargaritaceae</taxon>
        <taxon>Thalassobacterium</taxon>
    </lineage>
</organism>
<dbReference type="Proteomes" id="UP001243717">
    <property type="component" value="Unassembled WGS sequence"/>
</dbReference>
<feature type="signal peptide" evidence="2">
    <location>
        <begin position="1"/>
        <end position="18"/>
    </location>
</feature>
<reference evidence="3 4" key="1">
    <citation type="submission" date="2023-04" db="EMBL/GenBank/DDBJ databases">
        <title>A novel bacteria isolated from coastal sediment.</title>
        <authorList>
            <person name="Liu X.-J."/>
            <person name="Du Z.-J."/>
        </authorList>
    </citation>
    <scope>NUCLEOTIDE SEQUENCE [LARGE SCALE GENOMIC DNA]</scope>
    <source>
        <strain evidence="3 4">SDUM461004</strain>
    </source>
</reference>
<evidence type="ECO:0000313" key="4">
    <source>
        <dbReference type="Proteomes" id="UP001243717"/>
    </source>
</evidence>
<dbReference type="RefSeq" id="WP_308985686.1">
    <property type="nucleotide sequence ID" value="NZ_JARXIC010000020.1"/>
</dbReference>